<dbReference type="GO" id="GO:0004124">
    <property type="term" value="F:cysteine synthase activity"/>
    <property type="evidence" value="ECO:0007669"/>
    <property type="project" value="TreeGrafter"/>
</dbReference>
<evidence type="ECO:0000313" key="8">
    <source>
        <dbReference type="Proteomes" id="UP000062519"/>
    </source>
</evidence>
<dbReference type="GO" id="GO:0071269">
    <property type="term" value="P:L-homocysteine biosynthetic process"/>
    <property type="evidence" value="ECO:0007669"/>
    <property type="project" value="TreeGrafter"/>
</dbReference>
<accession>A0A1B4FJQ9</accession>
<dbReference type="AlphaFoldDB" id="A0A1B4FJQ9"/>
<dbReference type="PANTHER" id="PTHR43797:SF2">
    <property type="entry name" value="HOMOCYSTEINE_CYSTEINE SYNTHASE"/>
    <property type="match status" value="1"/>
</dbReference>
<keyword evidence="3 7" id="KW-0808">Transferase</keyword>
<dbReference type="InterPro" id="IPR015421">
    <property type="entry name" value="PyrdxlP-dep_Trfase_major"/>
</dbReference>
<dbReference type="EMBL" id="CP013387">
    <property type="protein sequence ID" value="AOJ03862.1"/>
    <property type="molecule type" value="Genomic_DNA"/>
</dbReference>
<dbReference type="NCBIfam" id="TIGR01326">
    <property type="entry name" value="OAH_OAS_sulfhy"/>
    <property type="match status" value="1"/>
</dbReference>
<keyword evidence="8" id="KW-1185">Reference proteome</keyword>
<evidence type="ECO:0000256" key="2">
    <source>
        <dbReference type="ARBA" id="ARBA00009077"/>
    </source>
</evidence>
<evidence type="ECO:0000256" key="3">
    <source>
        <dbReference type="ARBA" id="ARBA00022679"/>
    </source>
</evidence>
<evidence type="ECO:0000313" key="7">
    <source>
        <dbReference type="EMBL" id="AOJ03862.1"/>
    </source>
</evidence>
<dbReference type="InterPro" id="IPR015422">
    <property type="entry name" value="PyrdxlP-dep_Trfase_small"/>
</dbReference>
<dbReference type="GO" id="GO:0003961">
    <property type="term" value="F:O-acetylhomoserine aminocarboxypropyltransferase activity"/>
    <property type="evidence" value="ECO:0007669"/>
    <property type="project" value="TreeGrafter"/>
</dbReference>
<dbReference type="SUPFAM" id="SSF53383">
    <property type="entry name" value="PLP-dependent transferases"/>
    <property type="match status" value="1"/>
</dbReference>
<dbReference type="Pfam" id="PF01053">
    <property type="entry name" value="Cys_Met_Meta_PP"/>
    <property type="match status" value="1"/>
</dbReference>
<dbReference type="GO" id="GO:0005737">
    <property type="term" value="C:cytoplasm"/>
    <property type="evidence" value="ECO:0007669"/>
    <property type="project" value="TreeGrafter"/>
</dbReference>
<dbReference type="CDD" id="cd00614">
    <property type="entry name" value="CGS_like"/>
    <property type="match status" value="1"/>
</dbReference>
<evidence type="ECO:0000256" key="5">
    <source>
        <dbReference type="PIRSR" id="PIRSR001434-2"/>
    </source>
</evidence>
<dbReference type="FunFam" id="3.40.640.10:FF:000035">
    <property type="entry name" value="O-succinylhomoserine sulfhydrylase"/>
    <property type="match status" value="1"/>
</dbReference>
<dbReference type="GO" id="GO:0030170">
    <property type="term" value="F:pyridoxal phosphate binding"/>
    <property type="evidence" value="ECO:0007669"/>
    <property type="project" value="InterPro"/>
</dbReference>
<dbReference type="GO" id="GO:0006535">
    <property type="term" value="P:cysteine biosynthetic process from serine"/>
    <property type="evidence" value="ECO:0007669"/>
    <property type="project" value="TreeGrafter"/>
</dbReference>
<dbReference type="InterPro" id="IPR000277">
    <property type="entry name" value="Cys/Met-Metab_PyrdxlP-dep_enz"/>
</dbReference>
<dbReference type="Proteomes" id="UP000062519">
    <property type="component" value="Chromosome 2"/>
</dbReference>
<dbReference type="InterPro" id="IPR054542">
    <property type="entry name" value="Cys_met_metab_PP"/>
</dbReference>
<dbReference type="RefSeq" id="WP_059469817.1">
    <property type="nucleotide sequence ID" value="NZ_CP013387.1"/>
</dbReference>
<reference evidence="7 8" key="1">
    <citation type="submission" date="2015-12" db="EMBL/GenBank/DDBJ databases">
        <title>Diversity of Burkholderia near neighbor genomes.</title>
        <authorList>
            <person name="Sahl J."/>
            <person name="Wagner D."/>
            <person name="Keim P."/>
        </authorList>
    </citation>
    <scope>NUCLEOTIDE SEQUENCE [LARGE SCALE GENOMIC DNA]</scope>
    <source>
        <strain evidence="7 8">BDU6</strain>
    </source>
</reference>
<dbReference type="Gene3D" id="3.40.640.10">
    <property type="entry name" value="Type I PLP-dependent aspartate aminotransferase-like (Major domain)"/>
    <property type="match status" value="1"/>
</dbReference>
<dbReference type="InterPro" id="IPR006235">
    <property type="entry name" value="OAc-hSer/O-AcSer_sulfhydrylase"/>
</dbReference>
<evidence type="ECO:0000256" key="6">
    <source>
        <dbReference type="RuleBase" id="RU362118"/>
    </source>
</evidence>
<organism evidence="7 8">
    <name type="scientific">Burkholderia mayonis</name>
    <dbReference type="NCBI Taxonomy" id="1385591"/>
    <lineage>
        <taxon>Bacteria</taxon>
        <taxon>Pseudomonadati</taxon>
        <taxon>Pseudomonadota</taxon>
        <taxon>Betaproteobacteria</taxon>
        <taxon>Burkholderiales</taxon>
        <taxon>Burkholderiaceae</taxon>
        <taxon>Burkholderia</taxon>
        <taxon>pseudomallei group</taxon>
    </lineage>
</organism>
<gene>
    <name evidence="7" type="ORF">WS70_18280</name>
</gene>
<dbReference type="PANTHER" id="PTHR43797">
    <property type="entry name" value="HOMOCYSTEINE/CYSTEINE SYNTHASE"/>
    <property type="match status" value="1"/>
</dbReference>
<evidence type="ECO:0000256" key="1">
    <source>
        <dbReference type="ARBA" id="ARBA00001933"/>
    </source>
</evidence>
<feature type="modified residue" description="N6-(pyridoxal phosphate)lysine" evidence="5">
    <location>
        <position position="212"/>
    </location>
</feature>
<name>A0A1B4FJQ9_9BURK</name>
<keyword evidence="4 5" id="KW-0663">Pyridoxal phosphate</keyword>
<sequence>MTEPASADWRLETIAVHGGYRPDPTTRAAAVPIYQTVAFAFDDTQHGADLFDLKVQGNIYSRIMNPTNDVLEQRVAALEGGVGALALASGQAAVTYSILTIAEAGDNIVSSSTLYGGTYNLFAHTLPQYGITTRFADPRNPAAFEALIDSRTKAIFAESVGNPLGNITDIAALADVAHRHGLPLIVDNTVPTPYLLRPFEHGADIVVHSLTKYLGGHGTSLGGAIVDSGTFPWAKHADRFKRLNEPDVSYHGVVYTEAFGDAAYIGRARVVPLRNTGAALSPFNAFQILQGIETLALRIDRISENALRIAQHLAGHEKVEWVDYSGLPNHPDHALVDRYLSGRAPGILTFGVKGGRAGGAAFQDALKLFTRLVNIGDAKSLATHPASTTHRQLSPEELAKAGVKEETVRLSIGIEHIDDLLADLDQALAKVRTTS</sequence>
<dbReference type="PIRSF" id="PIRSF001434">
    <property type="entry name" value="CGS"/>
    <property type="match status" value="1"/>
</dbReference>
<dbReference type="KEGG" id="buu:WS70_18280"/>
<evidence type="ECO:0000256" key="4">
    <source>
        <dbReference type="ARBA" id="ARBA00022898"/>
    </source>
</evidence>
<dbReference type="Gene3D" id="3.90.1150.10">
    <property type="entry name" value="Aspartate Aminotransferase, domain 1"/>
    <property type="match status" value="1"/>
</dbReference>
<proteinExistence type="inferred from homology"/>
<dbReference type="PROSITE" id="PS00868">
    <property type="entry name" value="CYS_MET_METAB_PP"/>
    <property type="match status" value="1"/>
</dbReference>
<comment type="similarity">
    <text evidence="2 6">Belongs to the trans-sulfuration enzymes family.</text>
</comment>
<protein>
    <submittedName>
        <fullName evidence="7">O-acetylhomoserine aminocarboxypropyltransferase</fullName>
    </submittedName>
</protein>
<dbReference type="GO" id="GO:0019346">
    <property type="term" value="P:transsulfuration"/>
    <property type="evidence" value="ECO:0007669"/>
    <property type="project" value="InterPro"/>
</dbReference>
<dbReference type="InterPro" id="IPR015424">
    <property type="entry name" value="PyrdxlP-dep_Trfase"/>
</dbReference>
<comment type="cofactor">
    <cofactor evidence="1 6">
        <name>pyridoxal 5'-phosphate</name>
        <dbReference type="ChEBI" id="CHEBI:597326"/>
    </cofactor>
</comment>